<dbReference type="PIRSF" id="PIRSF038953">
    <property type="entry name" value="SigI"/>
    <property type="match status" value="1"/>
</dbReference>
<dbReference type="GO" id="GO:0003677">
    <property type="term" value="F:DNA binding"/>
    <property type="evidence" value="ECO:0007669"/>
    <property type="project" value="UniProtKB-UniRule"/>
</dbReference>
<comment type="activity regulation">
    <text evidence="6">Negatively regulated by the anti-sigma-I factor RsgI.</text>
</comment>
<evidence type="ECO:0000256" key="3">
    <source>
        <dbReference type="ARBA" id="ARBA00023082"/>
    </source>
</evidence>
<accession>A0A1H6KK78</accession>
<proteinExistence type="inferred from homology"/>
<evidence type="ECO:0000259" key="7">
    <source>
        <dbReference type="Pfam" id="PF04542"/>
    </source>
</evidence>
<evidence type="ECO:0000256" key="1">
    <source>
        <dbReference type="ARBA" id="ARBA00022490"/>
    </source>
</evidence>
<evidence type="ECO:0000313" key="8">
    <source>
        <dbReference type="EMBL" id="SEH73170.1"/>
    </source>
</evidence>
<keyword evidence="3 6" id="KW-0731">Sigma factor</keyword>
<keyword evidence="4 6" id="KW-0238">DNA-binding</keyword>
<dbReference type="InterPro" id="IPR007627">
    <property type="entry name" value="RNA_pol_sigma70_r2"/>
</dbReference>
<comment type="subunit">
    <text evidence="6">Interacts with RsgI.</text>
</comment>
<evidence type="ECO:0000256" key="6">
    <source>
        <dbReference type="HAMAP-Rule" id="MF_02064"/>
    </source>
</evidence>
<evidence type="ECO:0000256" key="4">
    <source>
        <dbReference type="ARBA" id="ARBA00023125"/>
    </source>
</evidence>
<gene>
    <name evidence="6" type="primary">sigI</name>
    <name evidence="8" type="ORF">SAMN02910265_02393</name>
</gene>
<comment type="subcellular location">
    <subcellularLocation>
        <location evidence="6">Cytoplasm</location>
    </subcellularLocation>
</comment>
<dbReference type="SUPFAM" id="SSF88946">
    <property type="entry name" value="Sigma2 domain of RNA polymerase sigma factors"/>
    <property type="match status" value="1"/>
</dbReference>
<dbReference type="GO" id="GO:0016987">
    <property type="term" value="F:sigma factor activity"/>
    <property type="evidence" value="ECO:0007669"/>
    <property type="project" value="UniProtKB-UniRule"/>
</dbReference>
<feature type="DNA-binding region" description="H-T-H motif" evidence="6">
    <location>
        <begin position="191"/>
        <end position="210"/>
    </location>
</feature>
<keyword evidence="1 6" id="KW-0963">Cytoplasm</keyword>
<dbReference type="NCBIfam" id="TIGR02937">
    <property type="entry name" value="sigma70-ECF"/>
    <property type="match status" value="1"/>
</dbReference>
<evidence type="ECO:0000256" key="5">
    <source>
        <dbReference type="ARBA" id="ARBA00023163"/>
    </source>
</evidence>
<dbReference type="GO" id="GO:0006352">
    <property type="term" value="P:DNA-templated transcription initiation"/>
    <property type="evidence" value="ECO:0007669"/>
    <property type="project" value="UniProtKB-UniRule"/>
</dbReference>
<protein>
    <recommendedName>
        <fullName evidence="6">RNA polymerase sigma factor SigI</fullName>
    </recommendedName>
</protein>
<comment type="similarity">
    <text evidence="6">Belongs to the sigma-70 factor family. SigI subfamily.</text>
</comment>
<sequence length="240" mass="27828">MNFDAHQIISRVYKAKEDSHAADELISDYMPFIKSETAKFLNRPPEQSDDELSIAMFAFYEAIKNYSKLRGSFLKFAALQIKNRLIDNYRKEKRNKGQISLDVSDDEKTDLKDTIRDEHDDYEENEIREATKQEIEELSAQMNDFGVSMSDVAENSPRQRRTLEICKKAVAYARNNPDILEDFLRTKRVPLAKLAEGADVERKSLERHRRYLVAVLLICTNGYEIMRGHIMQVLKGGEKV</sequence>
<dbReference type="Gene3D" id="1.10.1740.10">
    <property type="match status" value="1"/>
</dbReference>
<organism evidence="8 9">
    <name type="scientific">Ruminococcus flavefaciens</name>
    <dbReference type="NCBI Taxonomy" id="1265"/>
    <lineage>
        <taxon>Bacteria</taxon>
        <taxon>Bacillati</taxon>
        <taxon>Bacillota</taxon>
        <taxon>Clostridia</taxon>
        <taxon>Eubacteriales</taxon>
        <taxon>Oscillospiraceae</taxon>
        <taxon>Ruminococcus</taxon>
    </lineage>
</organism>
<dbReference type="InterPro" id="IPR014244">
    <property type="entry name" value="RNA_pol_sigma-I"/>
</dbReference>
<evidence type="ECO:0000313" key="9">
    <source>
        <dbReference type="Proteomes" id="UP000183190"/>
    </source>
</evidence>
<evidence type="ECO:0000256" key="2">
    <source>
        <dbReference type="ARBA" id="ARBA00023015"/>
    </source>
</evidence>
<dbReference type="GO" id="GO:0005737">
    <property type="term" value="C:cytoplasm"/>
    <property type="evidence" value="ECO:0007669"/>
    <property type="project" value="UniProtKB-SubCell"/>
</dbReference>
<name>A0A1H6KK78_RUMFL</name>
<dbReference type="AlphaFoldDB" id="A0A1H6KK78"/>
<comment type="function">
    <text evidence="6">Sigma factors are initiation factors that promote the attachment of RNA polymerase to specific initiation sites and are then released.</text>
</comment>
<keyword evidence="2 6" id="KW-0805">Transcription regulation</keyword>
<dbReference type="InterPro" id="IPR014284">
    <property type="entry name" value="RNA_pol_sigma-70_dom"/>
</dbReference>
<keyword evidence="6" id="KW-0346">Stress response</keyword>
<dbReference type="EMBL" id="FNWV01000008">
    <property type="protein sequence ID" value="SEH73170.1"/>
    <property type="molecule type" value="Genomic_DNA"/>
</dbReference>
<dbReference type="Pfam" id="PF04542">
    <property type="entry name" value="Sigma70_r2"/>
    <property type="match status" value="1"/>
</dbReference>
<feature type="short sequence motif" description="Polymerase core binding" evidence="6">
    <location>
        <begin position="50"/>
        <end position="63"/>
    </location>
</feature>
<dbReference type="HAMAP" id="MF_02064">
    <property type="entry name" value="Sigma70_SigI"/>
    <property type="match status" value="1"/>
</dbReference>
<dbReference type="InterPro" id="IPR013325">
    <property type="entry name" value="RNA_pol_sigma_r2"/>
</dbReference>
<reference evidence="8 9" key="1">
    <citation type="submission" date="2016-10" db="EMBL/GenBank/DDBJ databases">
        <authorList>
            <person name="de Groot N.N."/>
        </authorList>
    </citation>
    <scope>NUCLEOTIDE SEQUENCE [LARGE SCALE GENOMIC DNA]</scope>
    <source>
        <strain evidence="8 9">YAD2003</strain>
    </source>
</reference>
<dbReference type="Proteomes" id="UP000183190">
    <property type="component" value="Unassembled WGS sequence"/>
</dbReference>
<keyword evidence="5 6" id="KW-0804">Transcription</keyword>
<dbReference type="OrthoDB" id="3190733at2"/>
<feature type="domain" description="RNA polymerase sigma-70 region 2" evidence="7">
    <location>
        <begin position="25"/>
        <end position="94"/>
    </location>
</feature>
<dbReference type="RefSeq" id="WP_074717650.1">
    <property type="nucleotide sequence ID" value="NZ_FNWV01000008.1"/>
</dbReference>